<evidence type="ECO:0000256" key="4">
    <source>
        <dbReference type="ARBA" id="ARBA00022448"/>
    </source>
</evidence>
<evidence type="ECO:0000256" key="5">
    <source>
        <dbReference type="ARBA" id="ARBA00022905"/>
    </source>
</evidence>
<dbReference type="PANTHER" id="PTHR42663:SF7">
    <property type="entry name" value="COENZYME PQQ SYNTHESIS PROTEIN B"/>
    <property type="match status" value="1"/>
</dbReference>
<dbReference type="RefSeq" id="WP_367966586.1">
    <property type="nucleotide sequence ID" value="NZ_JBAKFJ010000001.1"/>
</dbReference>
<dbReference type="PANTHER" id="PTHR42663">
    <property type="entry name" value="HYDROLASE C777.06C-RELATED-RELATED"/>
    <property type="match status" value="1"/>
</dbReference>
<comment type="similarity">
    <text evidence="2 7">Belongs to the PqqB family.</text>
</comment>
<comment type="pathway">
    <text evidence="1 7">Cofactor biosynthesis; pyrroloquinoline quinone biosynthesis.</text>
</comment>
<keyword evidence="5 7" id="KW-0884">PQQ biosynthesis</keyword>
<evidence type="ECO:0000259" key="9">
    <source>
        <dbReference type="Pfam" id="PF12706"/>
    </source>
</evidence>
<dbReference type="CDD" id="cd16274">
    <property type="entry name" value="PQQB-like_MBL-fold"/>
    <property type="match status" value="1"/>
</dbReference>
<dbReference type="InterPro" id="IPR011842">
    <property type="entry name" value="PQQ_synth_PqqB"/>
</dbReference>
<feature type="domain" description="Metallo-beta-lactamase" evidence="9">
    <location>
        <begin position="51"/>
        <end position="271"/>
    </location>
</feature>
<evidence type="ECO:0000313" key="11">
    <source>
        <dbReference type="Proteomes" id="UP001556653"/>
    </source>
</evidence>
<dbReference type="HAMAP" id="MF_00653">
    <property type="entry name" value="PQQ_syn_PqqB"/>
    <property type="match status" value="1"/>
</dbReference>
<evidence type="ECO:0000256" key="2">
    <source>
        <dbReference type="ARBA" id="ARBA00008481"/>
    </source>
</evidence>
<comment type="function">
    <text evidence="7">May be involved in the transport of PQQ or its precursor to the periplasm.</text>
</comment>
<evidence type="ECO:0000256" key="8">
    <source>
        <dbReference type="SAM" id="MobiDB-lite"/>
    </source>
</evidence>
<reference evidence="10 11" key="1">
    <citation type="submission" date="2024-02" db="EMBL/GenBank/DDBJ databases">
        <title>New especies of Spiribacter isolated from saline water.</title>
        <authorList>
            <person name="Leon M.J."/>
            <person name="De La Haba R."/>
            <person name="Sanchez-Porro C."/>
            <person name="Ventosa A."/>
        </authorList>
    </citation>
    <scope>NUCLEOTIDE SEQUENCE [LARGE SCALE GENOMIC DNA]</scope>
    <source>
        <strain evidence="11">ag22IC4-227</strain>
    </source>
</reference>
<evidence type="ECO:0000313" key="10">
    <source>
        <dbReference type="EMBL" id="MEX0386108.1"/>
    </source>
</evidence>
<dbReference type="InterPro" id="IPR001279">
    <property type="entry name" value="Metallo-B-lactamas"/>
</dbReference>
<keyword evidence="11" id="KW-1185">Reference proteome</keyword>
<protein>
    <recommendedName>
        <fullName evidence="3 7">Coenzyme PQQ synthesis protein B</fullName>
    </recommendedName>
    <alternativeName>
        <fullName evidence="6 7">Pyrroloquinoline quinone biosynthesis protein B</fullName>
    </alternativeName>
</protein>
<name>A0ABV3S9D8_9GAMM</name>
<comment type="caution">
    <text evidence="10">The sequence shown here is derived from an EMBL/GenBank/DDBJ whole genome shotgun (WGS) entry which is preliminary data.</text>
</comment>
<proteinExistence type="inferred from homology"/>
<sequence length="304" mass="33190">MHIRILGSAAGGGFPQWNCNSPRCREARAGRLTGERRTQSSIAVSGNGRDWLLINASPDIRQQIIDNPVLHPSGEVRSSNIAAIALMDSQIDHVTGLLMLRESRDPLPIYCTSRTEEDLRTGFPILEILKHYCGSRVASLPVDGSSVQPAEVPGVRLTPVPLTSKAPPYSPHRESPEPGDNIGLLIENPDNGRRAFYAPGLGEIGEHLHRWLSEADVIMVDGTTWTDDEMARVVGGRKTAREMGHLPLDGPGGMIEYLSACPAARRILVHINNTNPILDPASAERARLQELDIEVSRDGMDIEL</sequence>
<dbReference type="Gene3D" id="3.60.15.10">
    <property type="entry name" value="Ribonuclease Z/Hydroxyacylglutathione hydrolase-like"/>
    <property type="match status" value="1"/>
</dbReference>
<evidence type="ECO:0000256" key="7">
    <source>
        <dbReference type="HAMAP-Rule" id="MF_00653"/>
    </source>
</evidence>
<feature type="region of interest" description="Disordered" evidence="8">
    <location>
        <begin position="158"/>
        <end position="181"/>
    </location>
</feature>
<dbReference type="EMBL" id="JBAKFJ010000001">
    <property type="protein sequence ID" value="MEX0386108.1"/>
    <property type="molecule type" value="Genomic_DNA"/>
</dbReference>
<dbReference type="Pfam" id="PF12706">
    <property type="entry name" value="Lactamase_B_2"/>
    <property type="match status" value="1"/>
</dbReference>
<evidence type="ECO:0000256" key="3">
    <source>
        <dbReference type="ARBA" id="ARBA00015084"/>
    </source>
</evidence>
<keyword evidence="4 7" id="KW-0813">Transport</keyword>
<dbReference type="NCBIfam" id="TIGR02108">
    <property type="entry name" value="PQQ_syn_pqqB"/>
    <property type="match status" value="1"/>
</dbReference>
<dbReference type="SUPFAM" id="SSF56281">
    <property type="entry name" value="Metallo-hydrolase/oxidoreductase"/>
    <property type="match status" value="1"/>
</dbReference>
<gene>
    <name evidence="7 10" type="primary">pqqB</name>
    <name evidence="10" type="ORF">V6X64_03730</name>
</gene>
<dbReference type="Proteomes" id="UP001556653">
    <property type="component" value="Unassembled WGS sequence"/>
</dbReference>
<accession>A0ABV3S9D8</accession>
<organism evidence="10 11">
    <name type="scientific">Spiribacter onubensis</name>
    <dbReference type="NCBI Taxonomy" id="3122420"/>
    <lineage>
        <taxon>Bacteria</taxon>
        <taxon>Pseudomonadati</taxon>
        <taxon>Pseudomonadota</taxon>
        <taxon>Gammaproteobacteria</taxon>
        <taxon>Chromatiales</taxon>
        <taxon>Ectothiorhodospiraceae</taxon>
        <taxon>Spiribacter</taxon>
    </lineage>
</organism>
<dbReference type="InterPro" id="IPR036866">
    <property type="entry name" value="RibonucZ/Hydroxyglut_hydro"/>
</dbReference>
<evidence type="ECO:0000256" key="6">
    <source>
        <dbReference type="ARBA" id="ARBA00030966"/>
    </source>
</evidence>
<evidence type="ECO:0000256" key="1">
    <source>
        <dbReference type="ARBA" id="ARBA00004886"/>
    </source>
</evidence>